<feature type="compositionally biased region" description="Polar residues" evidence="1">
    <location>
        <begin position="20"/>
        <end position="29"/>
    </location>
</feature>
<name>A0ABD2YT36_9GENT</name>
<evidence type="ECO:0000313" key="3">
    <source>
        <dbReference type="EMBL" id="KAL3510524.1"/>
    </source>
</evidence>
<evidence type="ECO:0000313" key="4">
    <source>
        <dbReference type="Proteomes" id="UP001630127"/>
    </source>
</evidence>
<protein>
    <recommendedName>
        <fullName evidence="2">hAT-like transposase RNase-H fold domain-containing protein</fullName>
    </recommendedName>
</protein>
<evidence type="ECO:0000256" key="1">
    <source>
        <dbReference type="SAM" id="MobiDB-lite"/>
    </source>
</evidence>
<gene>
    <name evidence="3" type="ORF">ACH5RR_029925</name>
</gene>
<sequence length="128" mass="14607">MNEGDVETMVDLSLLPRNGPQESQSISTSDKVEEEKGVEKSVVKKGKRRPYAWKHFDELPIAVVLDPWFKFQLIEFSYKKLYGEKSTKWCKECAIVKEKLLFLFEAYISTFTKPSTSSGGCTSQRSGK</sequence>
<feature type="compositionally biased region" description="Basic and acidic residues" evidence="1">
    <location>
        <begin position="30"/>
        <end position="42"/>
    </location>
</feature>
<comment type="caution">
    <text evidence="3">The sequence shown here is derived from an EMBL/GenBank/DDBJ whole genome shotgun (WGS) entry which is preliminary data.</text>
</comment>
<dbReference type="AlphaFoldDB" id="A0ABD2YT36"/>
<feature type="domain" description="hAT-like transposase RNase-H fold" evidence="2">
    <location>
        <begin position="59"/>
        <end position="107"/>
    </location>
</feature>
<keyword evidence="4" id="KW-1185">Reference proteome</keyword>
<dbReference type="Pfam" id="PF14372">
    <property type="entry name" value="hAT-like_RNase-H"/>
    <property type="match status" value="1"/>
</dbReference>
<reference evidence="3 4" key="1">
    <citation type="submission" date="2024-11" db="EMBL/GenBank/DDBJ databases">
        <title>A near-complete genome assembly of Cinchona calisaya.</title>
        <authorList>
            <person name="Lian D.C."/>
            <person name="Zhao X.W."/>
            <person name="Wei L."/>
        </authorList>
    </citation>
    <scope>NUCLEOTIDE SEQUENCE [LARGE SCALE GENOMIC DNA]</scope>
    <source>
        <tissue evidence="3">Nenye</tissue>
    </source>
</reference>
<feature type="region of interest" description="Disordered" evidence="1">
    <location>
        <begin position="1"/>
        <end position="45"/>
    </location>
</feature>
<dbReference type="InterPro" id="IPR025525">
    <property type="entry name" value="hAT-like_transposase_RNase-H"/>
</dbReference>
<accession>A0ABD2YT36</accession>
<dbReference type="Proteomes" id="UP001630127">
    <property type="component" value="Unassembled WGS sequence"/>
</dbReference>
<dbReference type="EMBL" id="JBJUIK010000012">
    <property type="protein sequence ID" value="KAL3510524.1"/>
    <property type="molecule type" value="Genomic_DNA"/>
</dbReference>
<evidence type="ECO:0000259" key="2">
    <source>
        <dbReference type="Pfam" id="PF14372"/>
    </source>
</evidence>
<proteinExistence type="predicted"/>
<organism evidence="3 4">
    <name type="scientific">Cinchona calisaya</name>
    <dbReference type="NCBI Taxonomy" id="153742"/>
    <lineage>
        <taxon>Eukaryota</taxon>
        <taxon>Viridiplantae</taxon>
        <taxon>Streptophyta</taxon>
        <taxon>Embryophyta</taxon>
        <taxon>Tracheophyta</taxon>
        <taxon>Spermatophyta</taxon>
        <taxon>Magnoliopsida</taxon>
        <taxon>eudicotyledons</taxon>
        <taxon>Gunneridae</taxon>
        <taxon>Pentapetalae</taxon>
        <taxon>asterids</taxon>
        <taxon>lamiids</taxon>
        <taxon>Gentianales</taxon>
        <taxon>Rubiaceae</taxon>
        <taxon>Cinchonoideae</taxon>
        <taxon>Cinchoneae</taxon>
        <taxon>Cinchona</taxon>
    </lineage>
</organism>